<keyword evidence="10" id="KW-1185">Reference proteome</keyword>
<dbReference type="RefSeq" id="WP_071620507.1">
    <property type="nucleotide sequence ID" value="NZ_MINN01000150.1"/>
</dbReference>
<sequence>MEWKDILFKAEELNYLELFIRTTILYFVLFLADKSLGFRQPGIMTPYNFLVAAGISHIAASRMVQPESRPIDAISIITVYIIIILLLSYSYLKLSPYFASKRETVIVEKGKVHKKNLRKTLLTIDNLFSILRQKDAFDLKNVEYMIAEPNGDFSVAKNSNSLPVTKAAMEVPMTTKQLSDIVIYEGRIDKEVLKKRKLDVNWIMAELDRQNVTGLEKVYIGLLTPAGELYIN</sequence>
<evidence type="ECO:0000256" key="7">
    <source>
        <dbReference type="SAM" id="Phobius"/>
    </source>
</evidence>
<evidence type="ECO:0000259" key="8">
    <source>
        <dbReference type="Pfam" id="PF04239"/>
    </source>
</evidence>
<keyword evidence="4 7" id="KW-0812">Transmembrane</keyword>
<dbReference type="Pfam" id="PF04239">
    <property type="entry name" value="DUF421"/>
    <property type="match status" value="1"/>
</dbReference>
<evidence type="ECO:0000256" key="4">
    <source>
        <dbReference type="ARBA" id="ARBA00022692"/>
    </source>
</evidence>
<proteinExistence type="inferred from homology"/>
<evidence type="ECO:0000256" key="6">
    <source>
        <dbReference type="ARBA" id="ARBA00023136"/>
    </source>
</evidence>
<evidence type="ECO:0000313" key="10">
    <source>
        <dbReference type="Proteomes" id="UP000182062"/>
    </source>
</evidence>
<evidence type="ECO:0000256" key="2">
    <source>
        <dbReference type="ARBA" id="ARBA00006448"/>
    </source>
</evidence>
<feature type="transmembrane region" description="Helical" evidence="7">
    <location>
        <begin position="73"/>
        <end position="92"/>
    </location>
</feature>
<evidence type="ECO:0000256" key="5">
    <source>
        <dbReference type="ARBA" id="ARBA00022989"/>
    </source>
</evidence>
<dbReference type="GO" id="GO:0005886">
    <property type="term" value="C:plasma membrane"/>
    <property type="evidence" value="ECO:0007669"/>
    <property type="project" value="UniProtKB-SubCell"/>
</dbReference>
<comment type="subcellular location">
    <subcellularLocation>
        <location evidence="1">Cell membrane</location>
        <topology evidence="1">Multi-pass membrane protein</topology>
    </subcellularLocation>
</comment>
<evidence type="ECO:0000256" key="3">
    <source>
        <dbReference type="ARBA" id="ARBA00022475"/>
    </source>
</evidence>
<evidence type="ECO:0000313" key="9">
    <source>
        <dbReference type="EMBL" id="OIU66958.1"/>
    </source>
</evidence>
<dbReference type="OrthoDB" id="1897856at2"/>
<comment type="similarity">
    <text evidence="2">Belongs to the UPF0702 family.</text>
</comment>
<dbReference type="Gene3D" id="3.30.240.20">
    <property type="entry name" value="bsu07140 like domains"/>
    <property type="match status" value="2"/>
</dbReference>
<keyword evidence="5 7" id="KW-1133">Transmembrane helix</keyword>
<dbReference type="Proteomes" id="UP000182062">
    <property type="component" value="Unassembled WGS sequence"/>
</dbReference>
<comment type="caution">
    <text evidence="9">The sequence shown here is derived from an EMBL/GenBank/DDBJ whole genome shotgun (WGS) entry which is preliminary data.</text>
</comment>
<evidence type="ECO:0000256" key="1">
    <source>
        <dbReference type="ARBA" id="ARBA00004651"/>
    </source>
</evidence>
<dbReference type="InterPro" id="IPR023090">
    <property type="entry name" value="UPF0702_alpha/beta_dom_sf"/>
</dbReference>
<feature type="transmembrane region" description="Helical" evidence="7">
    <location>
        <begin position="13"/>
        <end position="32"/>
    </location>
</feature>
<keyword evidence="3" id="KW-1003">Cell membrane</keyword>
<feature type="domain" description="YetF C-terminal" evidence="8">
    <location>
        <begin position="99"/>
        <end position="221"/>
    </location>
</feature>
<dbReference type="AlphaFoldDB" id="A0A1J6VLY0"/>
<dbReference type="EMBL" id="MINN01000150">
    <property type="protein sequence ID" value="OIU66958.1"/>
    <property type="molecule type" value="Genomic_DNA"/>
</dbReference>
<gene>
    <name evidence="9" type="ORF">BHE18_13720</name>
</gene>
<dbReference type="InterPro" id="IPR007353">
    <property type="entry name" value="DUF421"/>
</dbReference>
<protein>
    <recommendedName>
        <fullName evidence="8">YetF C-terminal domain-containing protein</fullName>
    </recommendedName>
</protein>
<name>A0A1J6VLY0_9BACI</name>
<reference evidence="9 10" key="1">
    <citation type="submission" date="2016-09" db="EMBL/GenBank/DDBJ databases">
        <title>Bacillus aquimaris SAMM genome sequence reveals colonization and biosurfactant production capacities.</title>
        <authorList>
            <person name="Waghmode S.R."/>
            <person name="Suryavanshi M.V."/>
        </authorList>
    </citation>
    <scope>NUCLEOTIDE SEQUENCE [LARGE SCALE GENOMIC DNA]</scope>
    <source>
        <strain evidence="9 10">SAMM</strain>
    </source>
</reference>
<dbReference type="PANTHER" id="PTHR34582">
    <property type="entry name" value="UPF0702 TRANSMEMBRANE PROTEIN YCAP"/>
    <property type="match status" value="1"/>
</dbReference>
<organism evidence="9 10">
    <name type="scientific">Rossellomorea aquimaris</name>
    <dbReference type="NCBI Taxonomy" id="189382"/>
    <lineage>
        <taxon>Bacteria</taxon>
        <taxon>Bacillati</taxon>
        <taxon>Bacillota</taxon>
        <taxon>Bacilli</taxon>
        <taxon>Bacillales</taxon>
        <taxon>Bacillaceae</taxon>
        <taxon>Rossellomorea</taxon>
    </lineage>
</organism>
<keyword evidence="6 7" id="KW-0472">Membrane</keyword>
<dbReference type="PANTHER" id="PTHR34582:SF6">
    <property type="entry name" value="UPF0702 TRANSMEMBRANE PROTEIN YCAP"/>
    <property type="match status" value="1"/>
</dbReference>
<accession>A0A1J6VLY0</accession>
<feature type="transmembrane region" description="Helical" evidence="7">
    <location>
        <begin position="44"/>
        <end position="61"/>
    </location>
</feature>